<dbReference type="EC" id="3.4.24.-" evidence="7"/>
<dbReference type="SUPFAM" id="SSF55486">
    <property type="entry name" value="Metalloproteases ('zincins'), catalytic domain"/>
    <property type="match status" value="1"/>
</dbReference>
<keyword evidence="5" id="KW-1015">Disulfide bond</keyword>
<evidence type="ECO:0000256" key="2">
    <source>
        <dbReference type="ARBA" id="ARBA00022723"/>
    </source>
</evidence>
<dbReference type="Gene3D" id="3.40.390.10">
    <property type="entry name" value="Collagenase (Catalytic Domain)"/>
    <property type="match status" value="1"/>
</dbReference>
<keyword evidence="3 6" id="KW-0862">Zinc</keyword>
<dbReference type="PROSITE" id="PS51864">
    <property type="entry name" value="ASTACIN"/>
    <property type="match status" value="1"/>
</dbReference>
<dbReference type="InterPro" id="IPR006026">
    <property type="entry name" value="Peptidase_Metallo"/>
</dbReference>
<comment type="caution">
    <text evidence="6">Lacks conserved residue(s) required for the propagation of feature annotation.</text>
</comment>
<dbReference type="WBParaSite" id="SVE_0735600.1">
    <property type="protein sequence ID" value="SVE_0735600.1"/>
    <property type="gene ID" value="SVE_0735600"/>
</dbReference>
<evidence type="ECO:0000256" key="3">
    <source>
        <dbReference type="ARBA" id="ARBA00022833"/>
    </source>
</evidence>
<evidence type="ECO:0000256" key="4">
    <source>
        <dbReference type="ARBA" id="ARBA00023049"/>
    </source>
</evidence>
<keyword evidence="4 6" id="KW-0482">Metalloprotease</keyword>
<feature type="active site" evidence="6">
    <location>
        <position position="124"/>
    </location>
</feature>
<reference evidence="10" key="2">
    <citation type="submission" date="2015-08" db="UniProtKB">
        <authorList>
            <consortium name="WormBaseParasite"/>
        </authorList>
    </citation>
    <scope>IDENTIFICATION</scope>
</reference>
<dbReference type="SUPFAM" id="SSF49854">
    <property type="entry name" value="Spermadhesin, CUB domain"/>
    <property type="match status" value="1"/>
</dbReference>
<dbReference type="InterPro" id="IPR001506">
    <property type="entry name" value="Peptidase_M12A"/>
</dbReference>
<keyword evidence="9" id="KW-1185">Reference proteome</keyword>
<dbReference type="GO" id="GO:0004222">
    <property type="term" value="F:metalloendopeptidase activity"/>
    <property type="evidence" value="ECO:0007669"/>
    <property type="project" value="UniProtKB-UniRule"/>
</dbReference>
<dbReference type="InterPro" id="IPR024079">
    <property type="entry name" value="MetalloPept_cat_dom_sf"/>
</dbReference>
<feature type="binding site" evidence="6">
    <location>
        <position position="127"/>
    </location>
    <ligand>
        <name>Zn(2+)</name>
        <dbReference type="ChEBI" id="CHEBI:29105"/>
        <note>catalytic</note>
    </ligand>
</feature>
<keyword evidence="6 7" id="KW-0378">Hydrolase</keyword>
<keyword evidence="1" id="KW-0245">EGF-like domain</keyword>
<evidence type="ECO:0000313" key="10">
    <source>
        <dbReference type="WBParaSite" id="SVE_0735600.1"/>
    </source>
</evidence>
<dbReference type="PRINTS" id="PR00480">
    <property type="entry name" value="ASTACIN"/>
</dbReference>
<evidence type="ECO:0000256" key="6">
    <source>
        <dbReference type="PROSITE-ProRule" id="PRU01211"/>
    </source>
</evidence>
<evidence type="ECO:0000256" key="5">
    <source>
        <dbReference type="ARBA" id="ARBA00023157"/>
    </source>
</evidence>
<protein>
    <recommendedName>
        <fullName evidence="7">Metalloendopeptidase</fullName>
        <ecNumber evidence="7">3.4.24.-</ecNumber>
    </recommendedName>
</protein>
<dbReference type="PROSITE" id="PS01186">
    <property type="entry name" value="EGF_2"/>
    <property type="match status" value="1"/>
</dbReference>
<feature type="binding site" evidence="6">
    <location>
        <position position="133"/>
    </location>
    <ligand>
        <name>Zn(2+)</name>
        <dbReference type="ChEBI" id="CHEBI:29105"/>
        <note>catalytic</note>
    </ligand>
</feature>
<dbReference type="GO" id="GO:0008270">
    <property type="term" value="F:zinc ion binding"/>
    <property type="evidence" value="ECO:0007669"/>
    <property type="project" value="UniProtKB-UniRule"/>
</dbReference>
<organism evidence="9 10">
    <name type="scientific">Strongyloides venezuelensis</name>
    <name type="common">Threadworm</name>
    <dbReference type="NCBI Taxonomy" id="75913"/>
    <lineage>
        <taxon>Eukaryota</taxon>
        <taxon>Metazoa</taxon>
        <taxon>Ecdysozoa</taxon>
        <taxon>Nematoda</taxon>
        <taxon>Chromadorea</taxon>
        <taxon>Rhabditida</taxon>
        <taxon>Tylenchina</taxon>
        <taxon>Panagrolaimomorpha</taxon>
        <taxon>Strongyloidoidea</taxon>
        <taxon>Strongyloididae</taxon>
        <taxon>Strongyloides</taxon>
    </lineage>
</organism>
<dbReference type="PANTHER" id="PTHR10127">
    <property type="entry name" value="DISCOIDIN, CUB, EGF, LAMININ , AND ZINC METALLOPROTEASE DOMAIN CONTAINING"/>
    <property type="match status" value="1"/>
</dbReference>
<feature type="binding site" evidence="6">
    <location>
        <position position="123"/>
    </location>
    <ligand>
        <name>Zn(2+)</name>
        <dbReference type="ChEBI" id="CHEBI:29105"/>
        <note>catalytic</note>
    </ligand>
</feature>
<evidence type="ECO:0000256" key="1">
    <source>
        <dbReference type="ARBA" id="ARBA00022536"/>
    </source>
</evidence>
<reference evidence="9" key="1">
    <citation type="submission" date="2014-07" db="EMBL/GenBank/DDBJ databases">
        <authorList>
            <person name="Martin A.A"/>
            <person name="De Silva N."/>
        </authorList>
    </citation>
    <scope>NUCLEOTIDE SEQUENCE</scope>
</reference>
<dbReference type="Proteomes" id="UP000035680">
    <property type="component" value="Unassembled WGS sequence"/>
</dbReference>
<sequence length="388" mass="45882">MPRTVVLLLCQEKAVFMYLYNDSNTIYKRDIRALKGKLWKLPIKYKIRYGLNYDVIKKALKEIEKNTCVKFKEDNSLNTDTEGIFFEKTWSSCMSYVGLIKTNKSQKIELTYLCSNGKGYVLHEVGHALGLLHEHCRTDRDKYVNIDFWNLSRDRYVNFNIPKEKIYKSYSTHYDFGSIMHYHPYEYAFFFWRKVLSSKLHKAYDGMMGQRSYMTFYDHKQINLLYCYGNKPFESWEEQQRKGSCLNNGYVDYKNSSRCICSFGYTGDLCSEIMKSDERCHTTTFIANSTMFYHWIAGQYKCFFHIQASKGKKIELRIYMSYSPYRSVCTQDISHQVKYLEDKGTTGLLLCSWRNDKIQVTSESNTVLIYFNGNENNAFIQFGFKEVS</sequence>
<dbReference type="SUPFAM" id="SSF57196">
    <property type="entry name" value="EGF/Laminin"/>
    <property type="match status" value="1"/>
</dbReference>
<dbReference type="Pfam" id="PF01400">
    <property type="entry name" value="Astacin"/>
    <property type="match status" value="1"/>
</dbReference>
<evidence type="ECO:0000313" key="9">
    <source>
        <dbReference type="Proteomes" id="UP000035680"/>
    </source>
</evidence>
<dbReference type="PROSITE" id="PS00022">
    <property type="entry name" value="EGF_1"/>
    <property type="match status" value="1"/>
</dbReference>
<dbReference type="GO" id="GO:0006508">
    <property type="term" value="P:proteolysis"/>
    <property type="evidence" value="ECO:0007669"/>
    <property type="project" value="UniProtKB-KW"/>
</dbReference>
<evidence type="ECO:0000256" key="7">
    <source>
        <dbReference type="RuleBase" id="RU361183"/>
    </source>
</evidence>
<dbReference type="CDD" id="cd00054">
    <property type="entry name" value="EGF_CA"/>
    <property type="match status" value="1"/>
</dbReference>
<dbReference type="PANTHER" id="PTHR10127:SF802">
    <property type="entry name" value="ZINC METALLOPROTEINASE NAS-10"/>
    <property type="match status" value="1"/>
</dbReference>
<name>A0A0K0FES1_STRVS</name>
<dbReference type="InterPro" id="IPR035914">
    <property type="entry name" value="Sperma_CUB_dom_sf"/>
</dbReference>
<proteinExistence type="predicted"/>
<keyword evidence="6 7" id="KW-0645">Protease</keyword>
<feature type="domain" description="Peptidase M12A" evidence="8">
    <location>
        <begin position="32"/>
        <end position="228"/>
    </location>
</feature>
<evidence type="ECO:0000259" key="8">
    <source>
        <dbReference type="PROSITE" id="PS51864"/>
    </source>
</evidence>
<keyword evidence="2 6" id="KW-0479">Metal-binding</keyword>
<accession>A0A0K0FES1</accession>
<dbReference type="AlphaFoldDB" id="A0A0K0FES1"/>
<comment type="cofactor">
    <cofactor evidence="6 7">
        <name>Zn(2+)</name>
        <dbReference type="ChEBI" id="CHEBI:29105"/>
    </cofactor>
    <text evidence="6 7">Binds 1 zinc ion per subunit.</text>
</comment>
<dbReference type="SMART" id="SM00235">
    <property type="entry name" value="ZnMc"/>
    <property type="match status" value="1"/>
</dbReference>
<dbReference type="InterPro" id="IPR000742">
    <property type="entry name" value="EGF"/>
</dbReference>